<evidence type="ECO:0000256" key="1">
    <source>
        <dbReference type="SAM" id="SignalP"/>
    </source>
</evidence>
<evidence type="ECO:0000313" key="3">
    <source>
        <dbReference type="Proteomes" id="UP000222106"/>
    </source>
</evidence>
<dbReference type="InterPro" id="IPR023833">
    <property type="entry name" value="Signal_pept_SipW-depend-type"/>
</dbReference>
<comment type="caution">
    <text evidence="2">The sequence shown here is derived from an EMBL/GenBank/DDBJ whole genome shotgun (WGS) entry which is preliminary data.</text>
</comment>
<sequence>MNNKTKGALAGVAGVAILAGGTTFALWSDSDKVDGGEITSGNLDVAALGGDWYDTSADRADRDTTVPFSGVSAHKITSIGSYRVVPEDTLQMVQGLDIGLEGDNLQASLKVVVPAALDANDGVELSYEVFRDGVVVQPSKALGSAFDMRIQAGQSGQDQGDPDPGVLVIDEIDTDGVADLGVVITAKFLDQDDQDLVTTTLADLADITVELKQVRDGSGFKTN</sequence>
<dbReference type="AlphaFoldDB" id="A0A2A9EQA0"/>
<dbReference type="NCBIfam" id="TIGR04088">
    <property type="entry name" value="cognate_SipW"/>
    <property type="match status" value="1"/>
</dbReference>
<keyword evidence="1" id="KW-0732">Signal</keyword>
<feature type="signal peptide" evidence="1">
    <location>
        <begin position="1"/>
        <end position="25"/>
    </location>
</feature>
<reference evidence="2 3" key="1">
    <citation type="submission" date="2017-10" db="EMBL/GenBank/DDBJ databases">
        <title>Sequencing the genomes of 1000 actinobacteria strains.</title>
        <authorList>
            <person name="Klenk H.-P."/>
        </authorList>
    </citation>
    <scope>NUCLEOTIDE SEQUENCE [LARGE SCALE GENOMIC DNA]</scope>
    <source>
        <strain evidence="2 3">DSM 21838</strain>
    </source>
</reference>
<dbReference type="Proteomes" id="UP000222106">
    <property type="component" value="Unassembled WGS sequence"/>
</dbReference>
<dbReference type="NCBIfam" id="TIGR04089">
    <property type="entry name" value="exp_by_SipW_III"/>
    <property type="match status" value="1"/>
</dbReference>
<protein>
    <submittedName>
        <fullName evidence="2">Alternate signal-mediated exported protein</fullName>
    </submittedName>
</protein>
<dbReference type="EMBL" id="PDJI01000004">
    <property type="protein sequence ID" value="PFG40442.1"/>
    <property type="molecule type" value="Genomic_DNA"/>
</dbReference>
<organism evidence="2 3">
    <name type="scientific">Georgenia soli</name>
    <dbReference type="NCBI Taxonomy" id="638953"/>
    <lineage>
        <taxon>Bacteria</taxon>
        <taxon>Bacillati</taxon>
        <taxon>Actinomycetota</taxon>
        <taxon>Actinomycetes</taxon>
        <taxon>Micrococcales</taxon>
        <taxon>Bogoriellaceae</taxon>
        <taxon>Georgenia</taxon>
    </lineage>
</organism>
<dbReference type="OrthoDB" id="4828659at2"/>
<dbReference type="RefSeq" id="WP_098484352.1">
    <property type="nucleotide sequence ID" value="NZ_PDJI01000004.1"/>
</dbReference>
<proteinExistence type="predicted"/>
<name>A0A2A9EQA0_9MICO</name>
<keyword evidence="3" id="KW-1185">Reference proteome</keyword>
<feature type="chain" id="PRO_5012586221" evidence="1">
    <location>
        <begin position="26"/>
        <end position="223"/>
    </location>
</feature>
<evidence type="ECO:0000313" key="2">
    <source>
        <dbReference type="EMBL" id="PFG40442.1"/>
    </source>
</evidence>
<dbReference type="InterPro" id="IPR024006">
    <property type="entry name" value="Alt_signal_exp_actinobact"/>
</dbReference>
<gene>
    <name evidence="2" type="ORF">ATJ97_2971</name>
</gene>
<accession>A0A2A9EQA0</accession>